<keyword evidence="5" id="KW-0378">Hydrolase</keyword>
<dbReference type="InterPro" id="IPR041588">
    <property type="entry name" value="Integrase_H2C2"/>
</dbReference>
<dbReference type="GO" id="GO:0016787">
    <property type="term" value="F:hydrolase activity"/>
    <property type="evidence" value="ECO:0007669"/>
    <property type="project" value="UniProtKB-KW"/>
</dbReference>
<dbReference type="SUPFAM" id="SSF56672">
    <property type="entry name" value="DNA/RNA polymerases"/>
    <property type="match status" value="1"/>
</dbReference>
<name>A0A371GAV0_MUCPR</name>
<dbReference type="CDD" id="cd09274">
    <property type="entry name" value="RNase_HI_RT_Ty3"/>
    <property type="match status" value="1"/>
</dbReference>
<keyword evidence="6" id="KW-0695">RNA-directed DNA polymerase</keyword>
<dbReference type="Proteomes" id="UP000257109">
    <property type="component" value="Unassembled WGS sequence"/>
</dbReference>
<keyword evidence="4" id="KW-0255">Endonuclease</keyword>
<feature type="non-terminal residue" evidence="9">
    <location>
        <position position="1"/>
    </location>
</feature>
<dbReference type="Gene3D" id="3.30.70.270">
    <property type="match status" value="1"/>
</dbReference>
<evidence type="ECO:0000313" key="10">
    <source>
        <dbReference type="Proteomes" id="UP000257109"/>
    </source>
</evidence>
<evidence type="ECO:0000256" key="1">
    <source>
        <dbReference type="ARBA" id="ARBA00022679"/>
    </source>
</evidence>
<accession>A0A371GAV0</accession>
<gene>
    <name evidence="9" type="primary">pol</name>
    <name evidence="9" type="ORF">CR513_30831</name>
</gene>
<dbReference type="OrthoDB" id="1302931at2759"/>
<dbReference type="InterPro" id="IPR043128">
    <property type="entry name" value="Rev_trsase/Diguanyl_cyclase"/>
</dbReference>
<dbReference type="InterPro" id="IPR041373">
    <property type="entry name" value="RT_RNaseH"/>
</dbReference>
<dbReference type="InterPro" id="IPR050951">
    <property type="entry name" value="Retrovirus_Pol_polyprotein"/>
</dbReference>
<evidence type="ECO:0000313" key="9">
    <source>
        <dbReference type="EMBL" id="RDX87665.1"/>
    </source>
</evidence>
<dbReference type="EMBL" id="QJKJ01006160">
    <property type="protein sequence ID" value="RDX87665.1"/>
    <property type="molecule type" value="Genomic_DNA"/>
</dbReference>
<evidence type="ECO:0000259" key="8">
    <source>
        <dbReference type="Pfam" id="PF17921"/>
    </source>
</evidence>
<keyword evidence="2" id="KW-0548">Nucleotidyltransferase</keyword>
<dbReference type="GO" id="GO:0004519">
    <property type="term" value="F:endonuclease activity"/>
    <property type="evidence" value="ECO:0007669"/>
    <property type="project" value="UniProtKB-KW"/>
</dbReference>
<evidence type="ECO:0000256" key="2">
    <source>
        <dbReference type="ARBA" id="ARBA00022695"/>
    </source>
</evidence>
<dbReference type="Pfam" id="PF17917">
    <property type="entry name" value="RT_RNaseH"/>
    <property type="match status" value="1"/>
</dbReference>
<evidence type="ECO:0000256" key="3">
    <source>
        <dbReference type="ARBA" id="ARBA00022722"/>
    </source>
</evidence>
<reference evidence="9" key="1">
    <citation type="submission" date="2018-05" db="EMBL/GenBank/DDBJ databases">
        <title>Draft genome of Mucuna pruriens seed.</title>
        <authorList>
            <person name="Nnadi N.E."/>
            <person name="Vos R."/>
            <person name="Hasami M.H."/>
            <person name="Devisetty U.K."/>
            <person name="Aguiy J.C."/>
        </authorList>
    </citation>
    <scope>NUCLEOTIDE SEQUENCE [LARGE SCALE GENOMIC DNA]</scope>
    <source>
        <strain evidence="9">JCA_2017</strain>
    </source>
</reference>
<keyword evidence="10" id="KW-1185">Reference proteome</keyword>
<keyword evidence="3" id="KW-0540">Nuclease</keyword>
<feature type="domain" description="Integrase zinc-binding" evidence="8">
    <location>
        <begin position="225"/>
        <end position="282"/>
    </location>
</feature>
<sequence>MVTKGIVLGYLVSNRGIEVDRAKIDIITSLPNPIFVGEVRSFLGHASFYRRFIKELQQACPATVQNYTTTEKELLAIVFALDKFRSYLLGSKIIMFSDHTALRYLLKKPDAKPRLIRWMLFLQEFDIEIRDKKGTENYVVDHVSGIERESEPMPIRDEFPDEQLLHIKASTAWFADICNYVATSQFLPKASRLYKEKLQSDAKYYIWDDPYLWRLCSDNVIRRCIPDAEINSVLQFCHSAPRGDHYGSTRTTRKVLDCGLYWPTIFRDAYHFVSTCERCQKAGMAMNRRHEMHQQPILFCEVFYVWEIDFIGPFLVSNDYVSRWVEAIATRTNDAKLITSQGWKNHDPTLTLREQRSLGIVLGVSHNQVWGNSGKQNLMSIL</sequence>
<evidence type="ECO:0000259" key="7">
    <source>
        <dbReference type="Pfam" id="PF17917"/>
    </source>
</evidence>
<organism evidence="9 10">
    <name type="scientific">Mucuna pruriens</name>
    <name type="common">Velvet bean</name>
    <name type="synonym">Dolichos pruriens</name>
    <dbReference type="NCBI Taxonomy" id="157652"/>
    <lineage>
        <taxon>Eukaryota</taxon>
        <taxon>Viridiplantae</taxon>
        <taxon>Streptophyta</taxon>
        <taxon>Embryophyta</taxon>
        <taxon>Tracheophyta</taxon>
        <taxon>Spermatophyta</taxon>
        <taxon>Magnoliopsida</taxon>
        <taxon>eudicotyledons</taxon>
        <taxon>Gunneridae</taxon>
        <taxon>Pentapetalae</taxon>
        <taxon>rosids</taxon>
        <taxon>fabids</taxon>
        <taxon>Fabales</taxon>
        <taxon>Fabaceae</taxon>
        <taxon>Papilionoideae</taxon>
        <taxon>50 kb inversion clade</taxon>
        <taxon>NPAAA clade</taxon>
        <taxon>indigoferoid/millettioid clade</taxon>
        <taxon>Phaseoleae</taxon>
        <taxon>Mucuna</taxon>
    </lineage>
</organism>
<protein>
    <submittedName>
        <fullName evidence="9">Retrovirus-related Pol polyprotein from transposon 17.6</fullName>
    </submittedName>
</protein>
<dbReference type="AlphaFoldDB" id="A0A371GAV0"/>
<dbReference type="Gene3D" id="1.10.340.70">
    <property type="match status" value="1"/>
</dbReference>
<evidence type="ECO:0000256" key="6">
    <source>
        <dbReference type="ARBA" id="ARBA00022918"/>
    </source>
</evidence>
<feature type="domain" description="Reverse transcriptase RNase H-like" evidence="7">
    <location>
        <begin position="62"/>
        <end position="125"/>
    </location>
</feature>
<evidence type="ECO:0000256" key="4">
    <source>
        <dbReference type="ARBA" id="ARBA00022759"/>
    </source>
</evidence>
<evidence type="ECO:0000256" key="5">
    <source>
        <dbReference type="ARBA" id="ARBA00022801"/>
    </source>
</evidence>
<comment type="caution">
    <text evidence="9">The sequence shown here is derived from an EMBL/GenBank/DDBJ whole genome shotgun (WGS) entry which is preliminary data.</text>
</comment>
<proteinExistence type="predicted"/>
<dbReference type="GO" id="GO:0003964">
    <property type="term" value="F:RNA-directed DNA polymerase activity"/>
    <property type="evidence" value="ECO:0007669"/>
    <property type="project" value="UniProtKB-KW"/>
</dbReference>
<dbReference type="InterPro" id="IPR043502">
    <property type="entry name" value="DNA/RNA_pol_sf"/>
</dbReference>
<dbReference type="PANTHER" id="PTHR37984">
    <property type="entry name" value="PROTEIN CBG26694"/>
    <property type="match status" value="1"/>
</dbReference>
<dbReference type="Pfam" id="PF17921">
    <property type="entry name" value="Integrase_H2C2"/>
    <property type="match status" value="1"/>
</dbReference>
<dbReference type="PANTHER" id="PTHR37984:SF5">
    <property type="entry name" value="PROTEIN NYNRIN-LIKE"/>
    <property type="match status" value="1"/>
</dbReference>
<keyword evidence="1" id="KW-0808">Transferase</keyword>